<reference evidence="2 3" key="1">
    <citation type="submission" date="2019-02" db="EMBL/GenBank/DDBJ databases">
        <title>Deep-cultivation of Planctomycetes and their phenomic and genomic characterization uncovers novel biology.</title>
        <authorList>
            <person name="Wiegand S."/>
            <person name="Jogler M."/>
            <person name="Boedeker C."/>
            <person name="Pinto D."/>
            <person name="Vollmers J."/>
            <person name="Rivas-Marin E."/>
            <person name="Kohn T."/>
            <person name="Peeters S.H."/>
            <person name="Heuer A."/>
            <person name="Rast P."/>
            <person name="Oberbeckmann S."/>
            <person name="Bunk B."/>
            <person name="Jeske O."/>
            <person name="Meyerdierks A."/>
            <person name="Storesund J.E."/>
            <person name="Kallscheuer N."/>
            <person name="Luecker S."/>
            <person name="Lage O.M."/>
            <person name="Pohl T."/>
            <person name="Merkel B.J."/>
            <person name="Hornburger P."/>
            <person name="Mueller R.-W."/>
            <person name="Bruemmer F."/>
            <person name="Labrenz M."/>
            <person name="Spormann A.M."/>
            <person name="Op den Camp H."/>
            <person name="Overmann J."/>
            <person name="Amann R."/>
            <person name="Jetten M.S.M."/>
            <person name="Mascher T."/>
            <person name="Medema M.H."/>
            <person name="Devos D.P."/>
            <person name="Kaster A.-K."/>
            <person name="Ovreas L."/>
            <person name="Rohde M."/>
            <person name="Galperin M.Y."/>
            <person name="Jogler C."/>
        </authorList>
    </citation>
    <scope>NUCLEOTIDE SEQUENCE [LARGE SCALE GENOMIC DNA]</scope>
    <source>
        <strain evidence="2 3">Pla85_3_4</strain>
    </source>
</reference>
<evidence type="ECO:0000313" key="2">
    <source>
        <dbReference type="EMBL" id="QDU96975.1"/>
    </source>
</evidence>
<proteinExistence type="predicted"/>
<protein>
    <recommendedName>
        <fullName evidence="4">DUF11 domain-containing protein</fullName>
    </recommendedName>
</protein>
<keyword evidence="3" id="KW-1185">Reference proteome</keyword>
<evidence type="ECO:0000313" key="3">
    <source>
        <dbReference type="Proteomes" id="UP000317648"/>
    </source>
</evidence>
<feature type="signal peptide" evidence="1">
    <location>
        <begin position="1"/>
        <end position="29"/>
    </location>
</feature>
<evidence type="ECO:0008006" key="4">
    <source>
        <dbReference type="Google" id="ProtNLM"/>
    </source>
</evidence>
<organism evidence="2 3">
    <name type="scientific">Lignipirellula cremea</name>
    <dbReference type="NCBI Taxonomy" id="2528010"/>
    <lineage>
        <taxon>Bacteria</taxon>
        <taxon>Pseudomonadati</taxon>
        <taxon>Planctomycetota</taxon>
        <taxon>Planctomycetia</taxon>
        <taxon>Pirellulales</taxon>
        <taxon>Pirellulaceae</taxon>
        <taxon>Lignipirellula</taxon>
    </lineage>
</organism>
<dbReference type="Proteomes" id="UP000317648">
    <property type="component" value="Chromosome"/>
</dbReference>
<dbReference type="AlphaFoldDB" id="A0A518DYV1"/>
<dbReference type="EMBL" id="CP036433">
    <property type="protein sequence ID" value="QDU96975.1"/>
    <property type="molecule type" value="Genomic_DNA"/>
</dbReference>
<feature type="chain" id="PRO_5021756881" description="DUF11 domain-containing protein" evidence="1">
    <location>
        <begin position="30"/>
        <end position="246"/>
    </location>
</feature>
<sequence precursor="true">MKHGSYLARTCSWLAAILSATVFASPATAADTFHYGQPFQSESSPIVVSPSHDRTVPARQSARPLAASEYLAGFALAYGLRPRPVTASPHKIAAPAPRTQAPVQVIPAPVRQAVVDARTDVVVRIEADRTVAPGKPHLFEIHVENKSDVAMREPIEVAFEISERLRAKFTDHPHRQENDGARLVFPVSPLAPRSSIAIRCYAVAVPSNQARMAVVNRVEVLSGGQLLTRSAHVSAIHNSQTLANAR</sequence>
<keyword evidence="1" id="KW-0732">Signal</keyword>
<dbReference type="RefSeq" id="WP_145055724.1">
    <property type="nucleotide sequence ID" value="NZ_CP036433.1"/>
</dbReference>
<evidence type="ECO:0000256" key="1">
    <source>
        <dbReference type="SAM" id="SignalP"/>
    </source>
</evidence>
<accession>A0A518DYV1</accession>
<gene>
    <name evidence="2" type="ORF">Pla8534_48000</name>
</gene>
<dbReference type="KEGG" id="lcre:Pla8534_48000"/>
<name>A0A518DYV1_9BACT</name>